<keyword evidence="9" id="KW-1185">Reference proteome</keyword>
<feature type="transmembrane region" description="Helical" evidence="7">
    <location>
        <begin position="412"/>
        <end position="430"/>
    </location>
</feature>
<feature type="transmembrane region" description="Helical" evidence="7">
    <location>
        <begin position="162"/>
        <end position="182"/>
    </location>
</feature>
<sequence>MTSEIKQAPSLSRDLFQMTWPMLFGVLSLMSFQLADSAFIGQLGVAPLAAVGFTVPMYQLIIGVQVGLGIATTALISKALGANQTDHAKQLGGLVVIIGAALIALLCLALWLARASILNMLGGEPELLSTLSLYWQPWLVSAWIGAMLYFGYSLCRAHGNTLLPGITMVATSLLNIVLDPLYMFVFDWGLVGAPYATVTSFAIGCLIIYPKVIARQWLGFKFKPGSISSSIKQLSSITGPAMLSQFMPSLSAMFATALVAAYGTAAVAAWGLGTRLEFFSIVIVLALTMSMPPMIGRFWGAGDLDSIHQLVKLSVKFVLLWQLAVAIIWLLMSDSISHIMTTDLSVSTVLQSYLLKVPLSYGTLGLCMIMVSVCNAMGLPMRALLISCLRLFLCYLPLLWLGSKIDGLDGLMSGAMVGNLTAGLMAWVLYQKGFKQAVKASIS</sequence>
<dbReference type="EMBL" id="CP101527">
    <property type="protein sequence ID" value="UZW74783.1"/>
    <property type="molecule type" value="Genomic_DNA"/>
</dbReference>
<evidence type="ECO:0000256" key="6">
    <source>
        <dbReference type="ARBA" id="ARBA00023136"/>
    </source>
</evidence>
<keyword evidence="5 7" id="KW-1133">Transmembrane helix</keyword>
<protein>
    <submittedName>
        <fullName evidence="8">MATE family efflux transporter</fullName>
    </submittedName>
</protein>
<dbReference type="KEGG" id="asem:NNL22_17455"/>
<dbReference type="GO" id="GO:0005886">
    <property type="term" value="C:plasma membrane"/>
    <property type="evidence" value="ECO:0007669"/>
    <property type="project" value="UniProtKB-SubCell"/>
</dbReference>
<dbReference type="RefSeq" id="WP_251810210.1">
    <property type="nucleotide sequence ID" value="NZ_CP101527.1"/>
</dbReference>
<feature type="transmembrane region" description="Helical" evidence="7">
    <location>
        <begin position="278"/>
        <end position="301"/>
    </location>
</feature>
<dbReference type="AlphaFoldDB" id="A0A9E8KNW1"/>
<keyword evidence="3" id="KW-1003">Cell membrane</keyword>
<evidence type="ECO:0000256" key="1">
    <source>
        <dbReference type="ARBA" id="ARBA00004429"/>
    </source>
</evidence>
<feature type="transmembrane region" description="Helical" evidence="7">
    <location>
        <begin position="313"/>
        <end position="332"/>
    </location>
</feature>
<feature type="transmembrane region" description="Helical" evidence="7">
    <location>
        <begin position="252"/>
        <end position="272"/>
    </location>
</feature>
<comment type="subcellular location">
    <subcellularLocation>
        <location evidence="1">Cell inner membrane</location>
        <topology evidence="1">Multi-pass membrane protein</topology>
    </subcellularLocation>
</comment>
<evidence type="ECO:0000256" key="3">
    <source>
        <dbReference type="ARBA" id="ARBA00022475"/>
    </source>
</evidence>
<organism evidence="8 9">
    <name type="scientific">Alkalimarinus sediminis</name>
    <dbReference type="NCBI Taxonomy" id="1632866"/>
    <lineage>
        <taxon>Bacteria</taxon>
        <taxon>Pseudomonadati</taxon>
        <taxon>Pseudomonadota</taxon>
        <taxon>Gammaproteobacteria</taxon>
        <taxon>Alteromonadales</taxon>
        <taxon>Alteromonadaceae</taxon>
        <taxon>Alkalimarinus</taxon>
    </lineage>
</organism>
<evidence type="ECO:0000256" key="4">
    <source>
        <dbReference type="ARBA" id="ARBA00022692"/>
    </source>
</evidence>
<feature type="transmembrane region" description="Helical" evidence="7">
    <location>
        <begin position="133"/>
        <end position="150"/>
    </location>
</feature>
<accession>A0A9E8KNW1</accession>
<gene>
    <name evidence="8" type="ORF">NNL22_17455</name>
</gene>
<dbReference type="Pfam" id="PF01554">
    <property type="entry name" value="MatE"/>
    <property type="match status" value="2"/>
</dbReference>
<reference evidence="8" key="1">
    <citation type="submission" date="2022-07" db="EMBL/GenBank/DDBJ databases">
        <title>Alkalimarinus sp. nov., isolated from gut of a Alitta virens.</title>
        <authorList>
            <person name="Yang A.I."/>
            <person name="Shin N.-R."/>
        </authorList>
    </citation>
    <scope>NUCLEOTIDE SEQUENCE</scope>
    <source>
        <strain evidence="8">FA028</strain>
    </source>
</reference>
<dbReference type="InterPro" id="IPR052031">
    <property type="entry name" value="Membrane_Transporter-Flippase"/>
</dbReference>
<dbReference type="InterPro" id="IPR048279">
    <property type="entry name" value="MdtK-like"/>
</dbReference>
<feature type="transmembrane region" description="Helical" evidence="7">
    <location>
        <begin position="188"/>
        <end position="209"/>
    </location>
</feature>
<evidence type="ECO:0000313" key="8">
    <source>
        <dbReference type="EMBL" id="UZW74783.1"/>
    </source>
</evidence>
<dbReference type="InterPro" id="IPR002528">
    <property type="entry name" value="MATE_fam"/>
</dbReference>
<feature type="transmembrane region" description="Helical" evidence="7">
    <location>
        <begin position="20"/>
        <end position="45"/>
    </location>
</feature>
<dbReference type="Proteomes" id="UP001164472">
    <property type="component" value="Chromosome"/>
</dbReference>
<dbReference type="NCBIfam" id="TIGR00797">
    <property type="entry name" value="matE"/>
    <property type="match status" value="1"/>
</dbReference>
<keyword evidence="4 7" id="KW-0812">Transmembrane</keyword>
<evidence type="ECO:0000256" key="7">
    <source>
        <dbReference type="SAM" id="Phobius"/>
    </source>
</evidence>
<keyword evidence="6 7" id="KW-0472">Membrane</keyword>
<keyword evidence="2" id="KW-0813">Transport</keyword>
<feature type="transmembrane region" description="Helical" evidence="7">
    <location>
        <begin position="352"/>
        <end position="371"/>
    </location>
</feature>
<evidence type="ECO:0000313" key="9">
    <source>
        <dbReference type="Proteomes" id="UP001164472"/>
    </source>
</evidence>
<feature type="transmembrane region" description="Helical" evidence="7">
    <location>
        <begin position="57"/>
        <end position="79"/>
    </location>
</feature>
<proteinExistence type="predicted"/>
<feature type="transmembrane region" description="Helical" evidence="7">
    <location>
        <begin position="91"/>
        <end position="113"/>
    </location>
</feature>
<evidence type="ECO:0000256" key="2">
    <source>
        <dbReference type="ARBA" id="ARBA00022448"/>
    </source>
</evidence>
<name>A0A9E8KNW1_9ALTE</name>
<dbReference type="PANTHER" id="PTHR43549:SF3">
    <property type="entry name" value="MULTIDRUG RESISTANCE PROTEIN YPNP-RELATED"/>
    <property type="match status" value="1"/>
</dbReference>
<feature type="transmembrane region" description="Helical" evidence="7">
    <location>
        <begin position="383"/>
        <end position="400"/>
    </location>
</feature>
<dbReference type="GO" id="GO:0042910">
    <property type="term" value="F:xenobiotic transmembrane transporter activity"/>
    <property type="evidence" value="ECO:0007669"/>
    <property type="project" value="InterPro"/>
</dbReference>
<dbReference type="PIRSF" id="PIRSF006603">
    <property type="entry name" value="DinF"/>
    <property type="match status" value="1"/>
</dbReference>
<dbReference type="GO" id="GO:0015297">
    <property type="term" value="F:antiporter activity"/>
    <property type="evidence" value="ECO:0007669"/>
    <property type="project" value="InterPro"/>
</dbReference>
<evidence type="ECO:0000256" key="5">
    <source>
        <dbReference type="ARBA" id="ARBA00022989"/>
    </source>
</evidence>
<dbReference type="PANTHER" id="PTHR43549">
    <property type="entry name" value="MULTIDRUG RESISTANCE PROTEIN YPNP-RELATED"/>
    <property type="match status" value="1"/>
</dbReference>